<dbReference type="PROSITE" id="PS51318">
    <property type="entry name" value="TAT"/>
    <property type="match status" value="1"/>
</dbReference>
<accession>A0A1P8WQB8</accession>
<dbReference type="STRING" id="1891926.Fuma_05911"/>
<keyword evidence="2" id="KW-1185">Reference proteome</keyword>
<evidence type="ECO:0008006" key="3">
    <source>
        <dbReference type="Google" id="ProtNLM"/>
    </source>
</evidence>
<dbReference type="Pfam" id="PF07586">
    <property type="entry name" value="HXXSHH"/>
    <property type="match status" value="1"/>
</dbReference>
<dbReference type="OrthoDB" id="9146593at2"/>
<evidence type="ECO:0000313" key="1">
    <source>
        <dbReference type="EMBL" id="APZ96243.1"/>
    </source>
</evidence>
<evidence type="ECO:0000313" key="2">
    <source>
        <dbReference type="Proteomes" id="UP000187735"/>
    </source>
</evidence>
<dbReference type="Proteomes" id="UP000187735">
    <property type="component" value="Chromosome"/>
</dbReference>
<dbReference type="EMBL" id="CP017641">
    <property type="protein sequence ID" value="APZ96243.1"/>
    <property type="molecule type" value="Genomic_DNA"/>
</dbReference>
<proteinExistence type="predicted"/>
<sequence length="449" mass="48756">MNFPLSLSRRTALRGLGISLGLPWFESIVPRAAAASIAPTPPQRMAFIFVPNGVHLPDWTPETEGYGFDLPFILDPLAPVKDDLMVITGLTHDKGRANGDGPGDHARSASVFLTGAQPRKTNGADIRSGMSVDQVAAQAAGKLTRFASLELGCEPGRSAGNCDSGYSCAYSSSISWSGSASPLGKETNPRFVFERLFGNGKAKEMDKNKIRRDALKKSILDFISEDAQKLQAKLGRADQHKLDEYLTGVREVERRIEITESEPQHSADIDYPIPEGIPGDYGQHLRLMSDMMVLAFQTDSTRISTCMFADAGSNRSYKAIDVPDGHHALSHHRGDAEKHAKIRKINQFHVAQLSYFLQKLKATPDGHGNLLDNSMIVYGSGLSDGDRHNNENLPVLLAGHGGGSVDTGRHLKVPTETPMCNLYMSLLDRFGASVDFIGDSTGRLSGLQI</sequence>
<dbReference type="AlphaFoldDB" id="A0A1P8WQB8"/>
<dbReference type="KEGG" id="fmr:Fuma_05911"/>
<name>A0A1P8WQB8_9PLAN</name>
<dbReference type="InterPro" id="IPR006311">
    <property type="entry name" value="TAT_signal"/>
</dbReference>
<dbReference type="InterPro" id="IPR011447">
    <property type="entry name" value="DUF1552"/>
</dbReference>
<protein>
    <recommendedName>
        <fullName evidence="3">DUF1552 domain-containing protein</fullName>
    </recommendedName>
</protein>
<reference evidence="1 2" key="1">
    <citation type="journal article" date="2016" name="Front. Microbiol.">
        <title>Fuerstia marisgermanicae gen. nov., sp. nov., an Unusual Member of the Phylum Planctomycetes from the German Wadden Sea.</title>
        <authorList>
            <person name="Kohn T."/>
            <person name="Heuer A."/>
            <person name="Jogler M."/>
            <person name="Vollmers J."/>
            <person name="Boedeker C."/>
            <person name="Bunk B."/>
            <person name="Rast P."/>
            <person name="Borchert D."/>
            <person name="Glockner I."/>
            <person name="Freese H.M."/>
            <person name="Klenk H.P."/>
            <person name="Overmann J."/>
            <person name="Kaster A.K."/>
            <person name="Rohde M."/>
            <person name="Wiegand S."/>
            <person name="Jogler C."/>
        </authorList>
    </citation>
    <scope>NUCLEOTIDE SEQUENCE [LARGE SCALE GENOMIC DNA]</scope>
    <source>
        <strain evidence="1 2">NH11</strain>
    </source>
</reference>
<gene>
    <name evidence="1" type="ORF">Fuma_05911</name>
</gene>
<organism evidence="1 2">
    <name type="scientific">Fuerstiella marisgermanici</name>
    <dbReference type="NCBI Taxonomy" id="1891926"/>
    <lineage>
        <taxon>Bacteria</taxon>
        <taxon>Pseudomonadati</taxon>
        <taxon>Planctomycetota</taxon>
        <taxon>Planctomycetia</taxon>
        <taxon>Planctomycetales</taxon>
        <taxon>Planctomycetaceae</taxon>
        <taxon>Fuerstiella</taxon>
    </lineage>
</organism>
<dbReference type="RefSeq" id="WP_077027293.1">
    <property type="nucleotide sequence ID" value="NZ_CP017641.1"/>
</dbReference>